<protein>
    <submittedName>
        <fullName evidence="1">Uncharacterized protein</fullName>
    </submittedName>
</protein>
<dbReference type="AlphaFoldDB" id="A0A6G8ARD5"/>
<sequence>MRGTRKYKAPNNPSDSRFIIKDEELKPTTVKTDIKKVTYFNGLVHVTIQKNMDVKSIYHDSKEPNVVNILKNDGTIERIFSNYLNISITEHTL</sequence>
<dbReference type="Proteomes" id="UP000501747">
    <property type="component" value="Chromosome"/>
</dbReference>
<dbReference type="KEGG" id="vhy:G7082_02865"/>
<reference evidence="1 2" key="1">
    <citation type="submission" date="2020-03" db="EMBL/GenBank/DDBJ databases">
        <title>Vagococcus sp. nov., isolated from beetles.</title>
        <authorList>
            <person name="Hyun D.-W."/>
            <person name="Bae J.-W."/>
        </authorList>
    </citation>
    <scope>NUCLEOTIDE SEQUENCE [LARGE SCALE GENOMIC DNA]</scope>
    <source>
        <strain evidence="1 2">HDW17B</strain>
    </source>
</reference>
<accession>A0A6G8ARD5</accession>
<organism evidence="1 2">
    <name type="scientific">Vagococcus hydrophili</name>
    <dbReference type="NCBI Taxonomy" id="2714947"/>
    <lineage>
        <taxon>Bacteria</taxon>
        <taxon>Bacillati</taxon>
        <taxon>Bacillota</taxon>
        <taxon>Bacilli</taxon>
        <taxon>Lactobacillales</taxon>
        <taxon>Enterococcaceae</taxon>
        <taxon>Vagococcus</taxon>
    </lineage>
</organism>
<name>A0A6G8ARD5_9ENTE</name>
<evidence type="ECO:0000313" key="2">
    <source>
        <dbReference type="Proteomes" id="UP000501747"/>
    </source>
</evidence>
<dbReference type="EMBL" id="CP049887">
    <property type="protein sequence ID" value="QIL47550.1"/>
    <property type="molecule type" value="Genomic_DNA"/>
</dbReference>
<keyword evidence="2" id="KW-1185">Reference proteome</keyword>
<proteinExistence type="predicted"/>
<dbReference type="RefSeq" id="WP_166033721.1">
    <property type="nucleotide sequence ID" value="NZ_CP049887.1"/>
</dbReference>
<evidence type="ECO:0000313" key="1">
    <source>
        <dbReference type="EMBL" id="QIL47550.1"/>
    </source>
</evidence>
<gene>
    <name evidence="1" type="ORF">G7082_02865</name>
</gene>